<protein>
    <submittedName>
        <fullName evidence="1">Uncharacterized protein</fullName>
    </submittedName>
</protein>
<dbReference type="AlphaFoldDB" id="A0A5C6L6X6"/>
<dbReference type="Proteomes" id="UP000318041">
    <property type="component" value="Unassembled WGS sequence"/>
</dbReference>
<name>A0A5C6L6X6_BACFG</name>
<evidence type="ECO:0000313" key="2">
    <source>
        <dbReference type="Proteomes" id="UP000318041"/>
    </source>
</evidence>
<dbReference type="EMBL" id="VOHY01000009">
    <property type="protein sequence ID" value="TWV73131.1"/>
    <property type="molecule type" value="Genomic_DNA"/>
</dbReference>
<accession>A0A5C6L6X6</accession>
<organism evidence="1 2">
    <name type="scientific">Bacteroides fragilis</name>
    <dbReference type="NCBI Taxonomy" id="817"/>
    <lineage>
        <taxon>Bacteria</taxon>
        <taxon>Pseudomonadati</taxon>
        <taxon>Bacteroidota</taxon>
        <taxon>Bacteroidia</taxon>
        <taxon>Bacteroidales</taxon>
        <taxon>Bacteroidaceae</taxon>
        <taxon>Bacteroides</taxon>
    </lineage>
</organism>
<evidence type="ECO:0000313" key="1">
    <source>
        <dbReference type="EMBL" id="TWV73131.1"/>
    </source>
</evidence>
<reference evidence="1 2" key="1">
    <citation type="submission" date="2019-08" db="EMBL/GenBank/DDBJ databases">
        <title>Genome sequencing of Bacteroides fragilis Sample_iSURF_9.</title>
        <authorList>
            <person name="Chandler J.E."/>
            <person name="Ruoff K.L."/>
            <person name="Price C.E."/>
            <person name="Valls R.A."/>
            <person name="O'Toole G.A."/>
        </authorList>
    </citation>
    <scope>NUCLEOTIDE SEQUENCE [LARGE SCALE GENOMIC DNA]</scope>
    <source>
        <strain evidence="1 2">CFPLTA004_1B</strain>
    </source>
</reference>
<sequence length="86" mass="10128">MILRLIIPANISLPTYPGVVKKRLLQNKKQTKFLTDMVYFTLAIQCLYPKPNPKRFSKGDFLYHPTGILFLNIRQQPLLRQGRRKE</sequence>
<gene>
    <name evidence="1" type="ORF">FSA08_12060</name>
</gene>
<proteinExistence type="predicted"/>
<comment type="caution">
    <text evidence="1">The sequence shown here is derived from an EMBL/GenBank/DDBJ whole genome shotgun (WGS) entry which is preliminary data.</text>
</comment>